<dbReference type="RefSeq" id="WP_035282734.1">
    <property type="nucleotide sequence ID" value="NZ_AYXG01000101.1"/>
</dbReference>
<comment type="caution">
    <text evidence="2">The sequence shown here is derived from an EMBL/GenBank/DDBJ whole genome shotgun (WGS) entry which is preliminary data.</text>
</comment>
<keyword evidence="1" id="KW-0472">Membrane</keyword>
<reference evidence="2 3" key="1">
    <citation type="journal article" date="2014" name="Genome Announc.">
        <title>Draft Genome Sequence of the Antitrypanosomally Active Sponge-Associated Bacterium Actinokineospora sp. Strain EG49.</title>
        <authorList>
            <person name="Harjes J."/>
            <person name="Ryu T."/>
            <person name="Abdelmohsen U.R."/>
            <person name="Moitinho-Silva L."/>
            <person name="Horn H."/>
            <person name="Ravasi T."/>
            <person name="Hentschel U."/>
        </authorList>
    </citation>
    <scope>NUCLEOTIDE SEQUENCE [LARGE SCALE GENOMIC DNA]</scope>
    <source>
        <strain evidence="2 3">EG49</strain>
    </source>
</reference>
<gene>
    <name evidence="2" type="ORF">UO65_2918</name>
</gene>
<feature type="transmembrane region" description="Helical" evidence="1">
    <location>
        <begin position="68"/>
        <end position="91"/>
    </location>
</feature>
<dbReference type="AlphaFoldDB" id="W7J734"/>
<evidence type="ECO:0000256" key="1">
    <source>
        <dbReference type="SAM" id="Phobius"/>
    </source>
</evidence>
<protein>
    <submittedName>
        <fullName evidence="2">Uncharacterized protein</fullName>
    </submittedName>
</protein>
<dbReference type="EMBL" id="AYXG01000101">
    <property type="protein sequence ID" value="EWC61859.1"/>
    <property type="molecule type" value="Genomic_DNA"/>
</dbReference>
<keyword evidence="1" id="KW-1133">Transmembrane helix</keyword>
<keyword evidence="3" id="KW-1185">Reference proteome</keyword>
<sequence length="183" mass="18934">MSQYPPYPPAGYPPRFPQPSPSGATAYTAAGAGVVLAIACAWGAFVTFGAVSECVGRCVARSGASYPISIACAVGLSVSALLLLVGAALIFARQTAGAVLTAVGAFLPSVTAVLFFLVPNIRIYVAYLGMTAVVVLIGLTALFEMILSLLPPTFAFLRHTPHKTHFPGHAPYGQYPPPGYGPH</sequence>
<feature type="transmembrane region" description="Helical" evidence="1">
    <location>
        <begin position="24"/>
        <end position="48"/>
    </location>
</feature>
<proteinExistence type="predicted"/>
<organism evidence="2 3">
    <name type="scientific">Actinokineospora spheciospongiae</name>
    <dbReference type="NCBI Taxonomy" id="909613"/>
    <lineage>
        <taxon>Bacteria</taxon>
        <taxon>Bacillati</taxon>
        <taxon>Actinomycetota</taxon>
        <taxon>Actinomycetes</taxon>
        <taxon>Pseudonocardiales</taxon>
        <taxon>Pseudonocardiaceae</taxon>
        <taxon>Actinokineospora</taxon>
    </lineage>
</organism>
<evidence type="ECO:0000313" key="2">
    <source>
        <dbReference type="EMBL" id="EWC61859.1"/>
    </source>
</evidence>
<feature type="transmembrane region" description="Helical" evidence="1">
    <location>
        <begin position="98"/>
        <end position="118"/>
    </location>
</feature>
<keyword evidence="1" id="KW-0812">Transmembrane</keyword>
<name>W7J734_9PSEU</name>
<dbReference type="Proteomes" id="UP000019277">
    <property type="component" value="Unassembled WGS sequence"/>
</dbReference>
<feature type="transmembrane region" description="Helical" evidence="1">
    <location>
        <begin position="124"/>
        <end position="150"/>
    </location>
</feature>
<accession>W7J734</accession>
<evidence type="ECO:0000313" key="3">
    <source>
        <dbReference type="Proteomes" id="UP000019277"/>
    </source>
</evidence>